<organism evidence="1">
    <name type="scientific">Phakopsora pachyrhizi</name>
    <name type="common">Asian soybean rust disease fungus</name>
    <dbReference type="NCBI Taxonomy" id="170000"/>
    <lineage>
        <taxon>Eukaryota</taxon>
        <taxon>Fungi</taxon>
        <taxon>Dikarya</taxon>
        <taxon>Basidiomycota</taxon>
        <taxon>Pucciniomycotina</taxon>
        <taxon>Pucciniomycetes</taxon>
        <taxon>Pucciniales</taxon>
        <taxon>Phakopsoraceae</taxon>
        <taxon>Phakopsora</taxon>
    </lineage>
</organism>
<sequence length="48" mass="5587">MLEHTYGGYPSTACLGSCTPRTLSLPDQSQFRMRMHRQRWSIRRLSCA</sequence>
<evidence type="ECO:0000313" key="1">
    <source>
        <dbReference type="EMBL" id="ALL41199.1"/>
    </source>
</evidence>
<reference evidence="1" key="1">
    <citation type="submission" date="2015-07" db="EMBL/GenBank/DDBJ databases">
        <title>Elucidating the P. pachyrhizi secretome and potential effectors.</title>
        <authorList>
            <person name="de Carvalho M.C.C.G."/>
            <person name="Nascimento L.C."/>
            <person name="Darben L.M."/>
            <person name="Polizel-Podanosqui A.M."/>
            <person name="Lopes-Caitar V.S."/>
            <person name="Rocha C.S."/>
            <person name="Qi M."/>
            <person name="Carazolle M."/>
            <person name="Kuwahara M.K."/>
            <person name="Pereira G.A.G."/>
            <person name="Abdelnoor R.V."/>
            <person name="Whitham S.A."/>
            <person name="Marcelino-Guimaraes F.C."/>
        </authorList>
    </citation>
    <scope>NUCLEOTIDE SEQUENCE</scope>
</reference>
<dbReference type="AlphaFoldDB" id="A0A0S1MJX2"/>
<accession>A0A0S1MJX2</accession>
<dbReference type="EMBL" id="KT247110">
    <property type="protein sequence ID" value="ALL41199.1"/>
    <property type="molecule type" value="mRNA"/>
</dbReference>
<proteinExistence type="evidence at transcript level"/>
<name>A0A0S1MJX2_PHAPC</name>
<protein>
    <submittedName>
        <fullName evidence="1">Uncharacterized protein</fullName>
    </submittedName>
</protein>